<evidence type="ECO:0000313" key="1">
    <source>
        <dbReference type="EMBL" id="NME70351.1"/>
    </source>
</evidence>
<comment type="caution">
    <text evidence="1">The sequence shown here is derived from an EMBL/GenBank/DDBJ whole genome shotgun (WGS) entry which is preliminary data.</text>
</comment>
<dbReference type="RefSeq" id="WP_169658592.1">
    <property type="nucleotide sequence ID" value="NZ_JABANE010000062.1"/>
</dbReference>
<name>A0A7X9RX45_9BACT</name>
<evidence type="ECO:0000313" key="2">
    <source>
        <dbReference type="Proteomes" id="UP000576082"/>
    </source>
</evidence>
<accession>A0A7X9RX45</accession>
<organism evidence="1 2">
    <name type="scientific">Flammeovirga aprica JL-4</name>
    <dbReference type="NCBI Taxonomy" id="694437"/>
    <lineage>
        <taxon>Bacteria</taxon>
        <taxon>Pseudomonadati</taxon>
        <taxon>Bacteroidota</taxon>
        <taxon>Cytophagia</taxon>
        <taxon>Cytophagales</taxon>
        <taxon>Flammeovirgaceae</taxon>
        <taxon>Flammeovirga</taxon>
    </lineage>
</organism>
<dbReference type="AlphaFoldDB" id="A0A7X9RX45"/>
<gene>
    <name evidence="1" type="ORF">HHU12_20410</name>
</gene>
<protein>
    <submittedName>
        <fullName evidence="1">Uncharacterized protein</fullName>
    </submittedName>
</protein>
<reference evidence="1 2" key="1">
    <citation type="submission" date="2020-04" db="EMBL/GenBank/DDBJ databases">
        <title>Flammeovirga sp. SR4, a novel species isolated from seawater.</title>
        <authorList>
            <person name="Wang X."/>
        </authorList>
    </citation>
    <scope>NUCLEOTIDE SEQUENCE [LARGE SCALE GENOMIC DNA]</scope>
    <source>
        <strain evidence="1 2">ATCC 23126</strain>
    </source>
</reference>
<dbReference type="EMBL" id="JABANE010000062">
    <property type="protein sequence ID" value="NME70351.1"/>
    <property type="molecule type" value="Genomic_DNA"/>
</dbReference>
<keyword evidence="2" id="KW-1185">Reference proteome</keyword>
<sequence length="79" mass="9015">MKESRATKIELLAGDGNLSELKNLLKTDYTQLEIDVALENAIAYSKIETAEYLISLVLTFQIMITKELIMRFTTMNLKD</sequence>
<dbReference type="Proteomes" id="UP000576082">
    <property type="component" value="Unassembled WGS sequence"/>
</dbReference>
<proteinExistence type="predicted"/>